<keyword evidence="2" id="KW-1185">Reference proteome</keyword>
<evidence type="ECO:0000313" key="2">
    <source>
        <dbReference type="Proteomes" id="UP001307168"/>
    </source>
</evidence>
<dbReference type="EMBL" id="JARNBH010000021">
    <property type="protein sequence ID" value="MEC0275421.1"/>
    <property type="molecule type" value="Genomic_DNA"/>
</dbReference>
<name>A0AAW9NE95_9BACI</name>
<protein>
    <submittedName>
        <fullName evidence="1">Uncharacterized protein</fullName>
    </submittedName>
</protein>
<evidence type="ECO:0000313" key="1">
    <source>
        <dbReference type="EMBL" id="MEC0275421.1"/>
    </source>
</evidence>
<reference evidence="1 2" key="1">
    <citation type="submission" date="2023-03" db="EMBL/GenBank/DDBJ databases">
        <title>Bacillus Genome Sequencing.</title>
        <authorList>
            <person name="Dunlap C."/>
        </authorList>
    </citation>
    <scope>NUCLEOTIDE SEQUENCE [LARGE SCALE GENOMIC DNA]</scope>
    <source>
        <strain evidence="1 2">B-41290</strain>
    </source>
</reference>
<sequence>MKNESTKRCAAHAGLAAVRRYEMGNEAPFERDYIMLVVGFETGLRVGGPT</sequence>
<dbReference type="RefSeq" id="WP_367407597.1">
    <property type="nucleotide sequence ID" value="NZ_JARNBH010000021.1"/>
</dbReference>
<gene>
    <name evidence="1" type="ORF">P4706_20450</name>
</gene>
<dbReference type="AlphaFoldDB" id="A0AAW9NE95"/>
<proteinExistence type="predicted"/>
<accession>A0AAW9NE95</accession>
<dbReference type="Proteomes" id="UP001307168">
    <property type="component" value="Unassembled WGS sequence"/>
</dbReference>
<organism evidence="1 2">
    <name type="scientific">Peribacillus castrilensis</name>
    <dbReference type="NCBI Taxonomy" id="2897690"/>
    <lineage>
        <taxon>Bacteria</taxon>
        <taxon>Bacillati</taxon>
        <taxon>Bacillota</taxon>
        <taxon>Bacilli</taxon>
        <taxon>Bacillales</taxon>
        <taxon>Bacillaceae</taxon>
        <taxon>Peribacillus</taxon>
    </lineage>
</organism>
<comment type="caution">
    <text evidence="1">The sequence shown here is derived from an EMBL/GenBank/DDBJ whole genome shotgun (WGS) entry which is preliminary data.</text>
</comment>